<reference evidence="1 2" key="1">
    <citation type="journal article" date="2013" name="Int. J. Syst. Evol. Microbiol.">
        <title>Marinoscillum luteum sp. nov., isolated from marine sediment.</title>
        <authorList>
            <person name="Cha I.T."/>
            <person name="Park S.J."/>
            <person name="Kim S.J."/>
            <person name="Kim J.G."/>
            <person name="Jung M.Y."/>
            <person name="Shin K.S."/>
            <person name="Kwon K.K."/>
            <person name="Yang S.H."/>
            <person name="Seo Y.S."/>
            <person name="Rhee S.K."/>
        </authorList>
    </citation>
    <scope>NUCLEOTIDE SEQUENCE [LARGE SCALE GENOMIC DNA]</scope>
    <source>
        <strain evidence="1 2">KCTC 23939</strain>
    </source>
</reference>
<dbReference type="Proteomes" id="UP001610063">
    <property type="component" value="Unassembled WGS sequence"/>
</dbReference>
<organism evidence="1 2">
    <name type="scientific">Marinoscillum luteum</name>
    <dbReference type="NCBI Taxonomy" id="861051"/>
    <lineage>
        <taxon>Bacteria</taxon>
        <taxon>Pseudomonadati</taxon>
        <taxon>Bacteroidota</taxon>
        <taxon>Cytophagia</taxon>
        <taxon>Cytophagales</taxon>
        <taxon>Reichenbachiellaceae</taxon>
        <taxon>Marinoscillum</taxon>
    </lineage>
</organism>
<dbReference type="EMBL" id="JBIPKE010000020">
    <property type="protein sequence ID" value="MFH6985457.1"/>
    <property type="molecule type" value="Genomic_DNA"/>
</dbReference>
<gene>
    <name evidence="1" type="ORF">ACHKAR_18545</name>
</gene>
<protein>
    <submittedName>
        <fullName evidence="1">Uncharacterized protein</fullName>
    </submittedName>
</protein>
<evidence type="ECO:0000313" key="2">
    <source>
        <dbReference type="Proteomes" id="UP001610063"/>
    </source>
</evidence>
<proteinExistence type="predicted"/>
<dbReference type="RefSeq" id="WP_395418909.1">
    <property type="nucleotide sequence ID" value="NZ_JBIPKE010000020.1"/>
</dbReference>
<name>A0ABW7NCV5_9BACT</name>
<comment type="caution">
    <text evidence="1">The sequence shown here is derived from an EMBL/GenBank/DDBJ whole genome shotgun (WGS) entry which is preliminary data.</text>
</comment>
<evidence type="ECO:0000313" key="1">
    <source>
        <dbReference type="EMBL" id="MFH6985457.1"/>
    </source>
</evidence>
<sequence>MKTRILCLLIISLWMFQSIAPYIALQWHRITQWEKISRISNHQESLEVVTLYFEHGTNIHWEKPGREFVLDGHMYDVMSMSTEDGRIKVKCKRDHKEDRLRKAQGRSADHQALLIKTLRKLHQFFQTPPFLTFHHVVIRPFSPYISTPLPILYGEVDAPPPDSHLLRS</sequence>
<accession>A0ABW7NCV5</accession>
<keyword evidence="2" id="KW-1185">Reference proteome</keyword>